<dbReference type="RefSeq" id="WP_310288882.1">
    <property type="nucleotide sequence ID" value="NZ_BAAAWO010000001.1"/>
</dbReference>
<dbReference type="Proteomes" id="UP001183817">
    <property type="component" value="Unassembled WGS sequence"/>
</dbReference>
<accession>A0ABU2BFK7</accession>
<evidence type="ECO:0000313" key="2">
    <source>
        <dbReference type="Proteomes" id="UP001183817"/>
    </source>
</evidence>
<sequence>MTYEVDITTPGLYAVSGRVSSHVEPAGTVTLDWGSTREEPVAIKNTTHNRNFERQEWDQRYLERGTHRFTVHFTAQDYVSLDYIQFDRVIG</sequence>
<dbReference type="EMBL" id="JAVDYI010000001">
    <property type="protein sequence ID" value="MDR7357432.1"/>
    <property type="molecule type" value="Genomic_DNA"/>
</dbReference>
<proteinExistence type="predicted"/>
<gene>
    <name evidence="1" type="ORF">J2S64_001123</name>
</gene>
<keyword evidence="2" id="KW-1185">Reference proteome</keyword>
<dbReference type="InterPro" id="IPR008979">
    <property type="entry name" value="Galactose-bd-like_sf"/>
</dbReference>
<evidence type="ECO:0000313" key="1">
    <source>
        <dbReference type="EMBL" id="MDR7357432.1"/>
    </source>
</evidence>
<evidence type="ECO:0008006" key="3">
    <source>
        <dbReference type="Google" id="ProtNLM"/>
    </source>
</evidence>
<reference evidence="1 2" key="1">
    <citation type="submission" date="2023-07" db="EMBL/GenBank/DDBJ databases">
        <title>Sequencing the genomes of 1000 actinobacteria strains.</title>
        <authorList>
            <person name="Klenk H.-P."/>
        </authorList>
    </citation>
    <scope>NUCLEOTIDE SEQUENCE [LARGE SCALE GENOMIC DNA]</scope>
    <source>
        <strain evidence="1 2">DSM 20167</strain>
    </source>
</reference>
<dbReference type="Gene3D" id="2.60.120.260">
    <property type="entry name" value="Galactose-binding domain-like"/>
    <property type="match status" value="1"/>
</dbReference>
<organism evidence="1 2">
    <name type="scientific">Paeniglutamicibacter sulfureus</name>
    <dbReference type="NCBI Taxonomy" id="43666"/>
    <lineage>
        <taxon>Bacteria</taxon>
        <taxon>Bacillati</taxon>
        <taxon>Actinomycetota</taxon>
        <taxon>Actinomycetes</taxon>
        <taxon>Micrococcales</taxon>
        <taxon>Micrococcaceae</taxon>
        <taxon>Paeniglutamicibacter</taxon>
    </lineage>
</organism>
<dbReference type="SUPFAM" id="SSF49785">
    <property type="entry name" value="Galactose-binding domain-like"/>
    <property type="match status" value="1"/>
</dbReference>
<protein>
    <recommendedName>
        <fullName evidence="3">Gylcosyl hydrolase 115 C-terminal domain-containing protein</fullName>
    </recommendedName>
</protein>
<comment type="caution">
    <text evidence="1">The sequence shown here is derived from an EMBL/GenBank/DDBJ whole genome shotgun (WGS) entry which is preliminary data.</text>
</comment>
<name>A0ABU2BFK7_9MICC</name>